<evidence type="ECO:0000256" key="1">
    <source>
        <dbReference type="SAM" id="SignalP"/>
    </source>
</evidence>
<proteinExistence type="predicted"/>
<evidence type="ECO:0000259" key="2">
    <source>
        <dbReference type="Pfam" id="PF00652"/>
    </source>
</evidence>
<dbReference type="SUPFAM" id="SSF50370">
    <property type="entry name" value="Ricin B-like lectins"/>
    <property type="match status" value="1"/>
</dbReference>
<evidence type="ECO:0000313" key="3">
    <source>
        <dbReference type="EMBL" id="NGO13136.1"/>
    </source>
</evidence>
<feature type="domain" description="Ricin B lectin" evidence="2">
    <location>
        <begin position="32"/>
        <end position="140"/>
    </location>
</feature>
<dbReference type="RefSeq" id="WP_165266278.1">
    <property type="nucleotide sequence ID" value="NZ_JAAKZY010000172.1"/>
</dbReference>
<dbReference type="PROSITE" id="PS50231">
    <property type="entry name" value="RICIN_B_LECTIN"/>
    <property type="match status" value="1"/>
</dbReference>
<reference evidence="3 4" key="1">
    <citation type="submission" date="2020-02" db="EMBL/GenBank/DDBJ databases">
        <title>Whole-genome analyses of novel actinobacteria.</title>
        <authorList>
            <person name="Sahin N."/>
            <person name="Gencbay T."/>
        </authorList>
    </citation>
    <scope>NUCLEOTIDE SEQUENCE [LARGE SCALE GENOMIC DNA]</scope>
    <source>
        <strain evidence="3 4">HC44</strain>
    </source>
</reference>
<sequence length="141" mass="15967">MAALTAALVTGVLCLSVTNAPSAQADEINTFHNVATEQCLEYGYTSDCDDHEAQQWNVHVWADGTRELKNLFVDQCLDDSFEMGLRTFPCNVSTYQSWYVTYSDQGPWFELRNEATGRCLDDSEHGLRTIDCNGSTYQLWY</sequence>
<dbReference type="EMBL" id="JAAKZY010000172">
    <property type="protein sequence ID" value="NGO13136.1"/>
    <property type="molecule type" value="Genomic_DNA"/>
</dbReference>
<dbReference type="Gene3D" id="2.80.10.50">
    <property type="match status" value="1"/>
</dbReference>
<keyword evidence="1" id="KW-0732">Signal</keyword>
<dbReference type="Pfam" id="PF00652">
    <property type="entry name" value="Ricin_B_lectin"/>
    <property type="match status" value="1"/>
</dbReference>
<accession>A0A6G4VGB9</accession>
<feature type="signal peptide" evidence="1">
    <location>
        <begin position="1"/>
        <end position="25"/>
    </location>
</feature>
<keyword evidence="4" id="KW-1185">Reference proteome</keyword>
<feature type="chain" id="PRO_5026176571" evidence="1">
    <location>
        <begin position="26"/>
        <end position="141"/>
    </location>
</feature>
<name>A0A6G4VGB9_9ACTN</name>
<dbReference type="CDD" id="cd23415">
    <property type="entry name" value="beta-trefoil_Ricin_AH"/>
    <property type="match status" value="1"/>
</dbReference>
<gene>
    <name evidence="3" type="ORF">G5C60_37460</name>
</gene>
<evidence type="ECO:0000313" key="4">
    <source>
        <dbReference type="Proteomes" id="UP000472335"/>
    </source>
</evidence>
<dbReference type="InterPro" id="IPR000772">
    <property type="entry name" value="Ricin_B_lectin"/>
</dbReference>
<comment type="caution">
    <text evidence="3">The sequence shown here is derived from an EMBL/GenBank/DDBJ whole genome shotgun (WGS) entry which is preliminary data.</text>
</comment>
<dbReference type="InterPro" id="IPR035992">
    <property type="entry name" value="Ricin_B-like_lectins"/>
</dbReference>
<dbReference type="Proteomes" id="UP000472335">
    <property type="component" value="Unassembled WGS sequence"/>
</dbReference>
<dbReference type="AlphaFoldDB" id="A0A6G4VGB9"/>
<protein>
    <submittedName>
        <fullName evidence="3">RICIN domain-containing protein</fullName>
    </submittedName>
</protein>
<organism evidence="3 4">
    <name type="scientific">Streptomyces scabichelini</name>
    <dbReference type="NCBI Taxonomy" id="2711217"/>
    <lineage>
        <taxon>Bacteria</taxon>
        <taxon>Bacillati</taxon>
        <taxon>Actinomycetota</taxon>
        <taxon>Actinomycetes</taxon>
        <taxon>Kitasatosporales</taxon>
        <taxon>Streptomycetaceae</taxon>
        <taxon>Streptomyces</taxon>
    </lineage>
</organism>